<dbReference type="PROSITE" id="PS00101">
    <property type="entry name" value="HEXAPEP_TRANSFERASES"/>
    <property type="match status" value="1"/>
</dbReference>
<dbReference type="InterPro" id="IPR001451">
    <property type="entry name" value="Hexapep"/>
</dbReference>
<sequence>MSSQYLKYDFLRYGIQKVTFRSLLLVFIIKPKPGLKFLTVFRTLQHYRRKNRLLFYFFFIWYRILKVKYGFDISYRTKIGKGLYIGHFGNIVIHGDAIIGENCNISQGITIGINNYGEKKGVPTIGNNVFIGPNACVFGNINIGNNVTIGANTVVTNSIPEYSTVTVGSPIVIEKDLSQYYIHNSIYK</sequence>
<dbReference type="InterPro" id="IPR018357">
    <property type="entry name" value="Hexapep_transf_CS"/>
</dbReference>
<dbReference type="Pfam" id="PF00132">
    <property type="entry name" value="Hexapep"/>
    <property type="match status" value="1"/>
</dbReference>
<evidence type="ECO:0000256" key="1">
    <source>
        <dbReference type="ARBA" id="ARBA00007274"/>
    </source>
</evidence>
<dbReference type="Gene3D" id="2.160.10.10">
    <property type="entry name" value="Hexapeptide repeat proteins"/>
    <property type="match status" value="1"/>
</dbReference>
<dbReference type="PIRSF" id="PIRSF000441">
    <property type="entry name" value="CysE"/>
    <property type="match status" value="1"/>
</dbReference>
<dbReference type="InterPro" id="IPR005881">
    <property type="entry name" value="Ser_O-AcTrfase"/>
</dbReference>
<dbReference type="InterPro" id="IPR045304">
    <property type="entry name" value="LbH_SAT"/>
</dbReference>
<dbReference type="EC" id="2.3.1.30" evidence="5"/>
<evidence type="ECO:0000313" key="6">
    <source>
        <dbReference type="EMBL" id="MBM6499223.1"/>
    </source>
</evidence>
<evidence type="ECO:0000256" key="2">
    <source>
        <dbReference type="ARBA" id="ARBA00022679"/>
    </source>
</evidence>
<comment type="caution">
    <text evidence="6">The sequence shown here is derived from an EMBL/GenBank/DDBJ whole genome shotgun (WGS) entry which is preliminary data.</text>
</comment>
<dbReference type="PANTHER" id="PTHR42811">
    <property type="entry name" value="SERINE ACETYLTRANSFERASE"/>
    <property type="match status" value="1"/>
</dbReference>
<keyword evidence="3" id="KW-0677">Repeat</keyword>
<accession>A0ABS2CW94</accession>
<gene>
    <name evidence="6" type="ORF">H9X54_007900</name>
</gene>
<dbReference type="Proteomes" id="UP000759529">
    <property type="component" value="Unassembled WGS sequence"/>
</dbReference>
<protein>
    <recommendedName>
        <fullName evidence="5">Serine acetyltransferase</fullName>
        <ecNumber evidence="5">2.3.1.30</ecNumber>
    </recommendedName>
</protein>
<organism evidence="6 7">
    <name type="scientific">Flavobacterium macrobrachii</name>
    <dbReference type="NCBI Taxonomy" id="591204"/>
    <lineage>
        <taxon>Bacteria</taxon>
        <taxon>Pseudomonadati</taxon>
        <taxon>Bacteroidota</taxon>
        <taxon>Flavobacteriia</taxon>
        <taxon>Flavobacteriales</taxon>
        <taxon>Flavobacteriaceae</taxon>
        <taxon>Flavobacterium</taxon>
    </lineage>
</organism>
<dbReference type="InterPro" id="IPR011004">
    <property type="entry name" value="Trimer_LpxA-like_sf"/>
</dbReference>
<keyword evidence="4 5" id="KW-0012">Acyltransferase</keyword>
<evidence type="ECO:0000256" key="5">
    <source>
        <dbReference type="PIRNR" id="PIRNR000441"/>
    </source>
</evidence>
<comment type="catalytic activity">
    <reaction evidence="5">
        <text>L-serine + acetyl-CoA = O-acetyl-L-serine + CoA</text>
        <dbReference type="Rhea" id="RHEA:24560"/>
        <dbReference type="ChEBI" id="CHEBI:33384"/>
        <dbReference type="ChEBI" id="CHEBI:57287"/>
        <dbReference type="ChEBI" id="CHEBI:57288"/>
        <dbReference type="ChEBI" id="CHEBI:58340"/>
        <dbReference type="EC" id="2.3.1.30"/>
    </reaction>
</comment>
<proteinExistence type="inferred from homology"/>
<evidence type="ECO:0000313" key="7">
    <source>
        <dbReference type="Proteomes" id="UP000759529"/>
    </source>
</evidence>
<dbReference type="RefSeq" id="WP_187657764.1">
    <property type="nucleotide sequence ID" value="NZ_JACSOD020000472.1"/>
</dbReference>
<keyword evidence="7" id="KW-1185">Reference proteome</keyword>
<evidence type="ECO:0000256" key="4">
    <source>
        <dbReference type="ARBA" id="ARBA00023315"/>
    </source>
</evidence>
<reference evidence="6 7" key="1">
    <citation type="submission" date="2021-02" db="EMBL/GenBank/DDBJ databases">
        <authorList>
            <person name="Jung H.S."/>
            <person name="Chun B.H."/>
            <person name="Jeon C.O."/>
        </authorList>
    </citation>
    <scope>NUCLEOTIDE SEQUENCE [LARGE SCALE GENOMIC DNA]</scope>
    <source>
        <strain evidence="6 7">LMG 25203</strain>
    </source>
</reference>
<comment type="similarity">
    <text evidence="1 5">Belongs to the transferase hexapeptide repeat family.</text>
</comment>
<keyword evidence="2 5" id="KW-0808">Transferase</keyword>
<dbReference type="EMBL" id="JACSOD020000472">
    <property type="protein sequence ID" value="MBM6499223.1"/>
    <property type="molecule type" value="Genomic_DNA"/>
</dbReference>
<name>A0ABS2CW94_9FLAO</name>
<dbReference type="CDD" id="cd03354">
    <property type="entry name" value="LbH_SAT"/>
    <property type="match status" value="1"/>
</dbReference>
<evidence type="ECO:0000256" key="3">
    <source>
        <dbReference type="ARBA" id="ARBA00022737"/>
    </source>
</evidence>
<dbReference type="SUPFAM" id="SSF51161">
    <property type="entry name" value="Trimeric LpxA-like enzymes"/>
    <property type="match status" value="1"/>
</dbReference>